<organism evidence="2 3">
    <name type="scientific">Streptomyces cinnamoneus</name>
    <name type="common">Streptoverticillium cinnamoneum</name>
    <dbReference type="NCBI Taxonomy" id="53446"/>
    <lineage>
        <taxon>Bacteria</taxon>
        <taxon>Bacillati</taxon>
        <taxon>Actinomycetota</taxon>
        <taxon>Actinomycetes</taxon>
        <taxon>Kitasatosporales</taxon>
        <taxon>Streptomycetaceae</taxon>
        <taxon>Streptomyces</taxon>
        <taxon>Streptomyces cinnamoneus group</taxon>
    </lineage>
</organism>
<name>A0A918WQ09_STRCJ</name>
<gene>
    <name evidence="2" type="ORF">GCM10010507_59600</name>
</gene>
<accession>A0A918WQ09</accession>
<dbReference type="EMBL" id="BMVB01000037">
    <property type="protein sequence ID" value="GHC72555.1"/>
    <property type="molecule type" value="Genomic_DNA"/>
</dbReference>
<dbReference type="AlphaFoldDB" id="A0A918WQ09"/>
<reference evidence="2" key="2">
    <citation type="submission" date="2020-09" db="EMBL/GenBank/DDBJ databases">
        <authorList>
            <person name="Sun Q."/>
            <person name="Ohkuma M."/>
        </authorList>
    </citation>
    <scope>NUCLEOTIDE SEQUENCE</scope>
    <source>
        <strain evidence="2">JCM 4633</strain>
    </source>
</reference>
<evidence type="ECO:0000313" key="3">
    <source>
        <dbReference type="Proteomes" id="UP000646244"/>
    </source>
</evidence>
<feature type="region of interest" description="Disordered" evidence="1">
    <location>
        <begin position="1"/>
        <end position="33"/>
    </location>
</feature>
<dbReference type="Proteomes" id="UP000646244">
    <property type="component" value="Unassembled WGS sequence"/>
</dbReference>
<sequence>MIPGRATVRSSSPALTREERVGGTTGTARASGDSVEDMRAMLRDDHARTFVAAVTDRLAVASPVS</sequence>
<protein>
    <submittedName>
        <fullName evidence="2">Uncharacterized protein</fullName>
    </submittedName>
</protein>
<evidence type="ECO:0000256" key="1">
    <source>
        <dbReference type="SAM" id="MobiDB-lite"/>
    </source>
</evidence>
<comment type="caution">
    <text evidence="2">The sequence shown here is derived from an EMBL/GenBank/DDBJ whole genome shotgun (WGS) entry which is preliminary data.</text>
</comment>
<reference evidence="2" key="1">
    <citation type="journal article" date="2014" name="Int. J. Syst. Evol. Microbiol.">
        <title>Complete genome sequence of Corynebacterium casei LMG S-19264T (=DSM 44701T), isolated from a smear-ripened cheese.</title>
        <authorList>
            <consortium name="US DOE Joint Genome Institute (JGI-PGF)"/>
            <person name="Walter F."/>
            <person name="Albersmeier A."/>
            <person name="Kalinowski J."/>
            <person name="Ruckert C."/>
        </authorList>
    </citation>
    <scope>NUCLEOTIDE SEQUENCE</scope>
    <source>
        <strain evidence="2">JCM 4633</strain>
    </source>
</reference>
<evidence type="ECO:0000313" key="2">
    <source>
        <dbReference type="EMBL" id="GHC72555.1"/>
    </source>
</evidence>
<proteinExistence type="predicted"/>